<dbReference type="EC" id="4.4.1.5" evidence="2"/>
<proteinExistence type="predicted"/>
<dbReference type="STRING" id="1033810.HLPCO_002643"/>
<sequence length="108" mass="12157">MEESLLFYEEVVGLEENRRFEAGPDMEIVFLGNGETQVELIDNKNNNGINIDQGISLGFEVESINEMMAFVKEKGISIHSGPFEPAPNVAFFYVLDPNGLKIQFIENK</sequence>
<dbReference type="InterPro" id="IPR029068">
    <property type="entry name" value="Glyas_Bleomycin-R_OHBP_Dase"/>
</dbReference>
<dbReference type="Proteomes" id="UP000005707">
    <property type="component" value="Unassembled WGS sequence"/>
</dbReference>
<reference evidence="2 3" key="1">
    <citation type="journal article" date="2011" name="J. Bacteriol.">
        <title>Genome sequence of Haloplasma contractile, an unusual contractile bacterium from a deep-sea anoxic brine lake.</title>
        <authorList>
            <person name="Antunes A."/>
            <person name="Alam I."/>
            <person name="El Dorry H."/>
            <person name="Siam R."/>
            <person name="Robertson A."/>
            <person name="Bajic V.B."/>
            <person name="Stingl U."/>
        </authorList>
    </citation>
    <scope>NUCLEOTIDE SEQUENCE [LARGE SCALE GENOMIC DNA]</scope>
    <source>
        <strain evidence="2 3">SSD-17B</strain>
    </source>
</reference>
<evidence type="ECO:0000313" key="2">
    <source>
        <dbReference type="EMBL" id="ERJ11341.1"/>
    </source>
</evidence>
<gene>
    <name evidence="2" type="primary">gloA</name>
    <name evidence="2" type="ORF">HLPCO_002643</name>
</gene>
<feature type="domain" description="VOC" evidence="1">
    <location>
        <begin position="1"/>
        <end position="107"/>
    </location>
</feature>
<name>F7Q0Z0_9MOLU</name>
<dbReference type="AlphaFoldDB" id="F7Q0Z0"/>
<comment type="caution">
    <text evidence="2">The sequence shown here is derived from an EMBL/GenBank/DDBJ whole genome shotgun (WGS) entry which is preliminary data.</text>
</comment>
<dbReference type="PROSITE" id="PS51819">
    <property type="entry name" value="VOC"/>
    <property type="match status" value="1"/>
</dbReference>
<dbReference type="InParanoid" id="F7Q0Z0"/>
<dbReference type="SUPFAM" id="SSF54593">
    <property type="entry name" value="Glyoxalase/Bleomycin resistance protein/Dihydroxybiphenyl dioxygenase"/>
    <property type="match status" value="1"/>
</dbReference>
<dbReference type="InterPro" id="IPR004360">
    <property type="entry name" value="Glyas_Fos-R_dOase_dom"/>
</dbReference>
<protein>
    <submittedName>
        <fullName evidence="2">Lactoylglutathione lyase protein</fullName>
        <ecNumber evidence="2">4.4.1.5</ecNumber>
    </submittedName>
</protein>
<organism evidence="2 3">
    <name type="scientific">Haloplasma contractile SSD-17B</name>
    <dbReference type="NCBI Taxonomy" id="1033810"/>
    <lineage>
        <taxon>Bacteria</taxon>
        <taxon>Bacillati</taxon>
        <taxon>Mycoplasmatota</taxon>
        <taxon>Mollicutes</taxon>
        <taxon>Haloplasmatales</taxon>
        <taxon>Haloplasmataceae</taxon>
        <taxon>Haloplasma</taxon>
    </lineage>
</organism>
<keyword evidence="2" id="KW-0456">Lyase</keyword>
<evidence type="ECO:0000259" key="1">
    <source>
        <dbReference type="PROSITE" id="PS51819"/>
    </source>
</evidence>
<keyword evidence="3" id="KW-1185">Reference proteome</keyword>
<dbReference type="EMBL" id="AFNU02000012">
    <property type="protein sequence ID" value="ERJ11341.1"/>
    <property type="molecule type" value="Genomic_DNA"/>
</dbReference>
<dbReference type="Pfam" id="PF00903">
    <property type="entry name" value="Glyoxalase"/>
    <property type="match status" value="1"/>
</dbReference>
<dbReference type="InterPro" id="IPR037523">
    <property type="entry name" value="VOC_core"/>
</dbReference>
<dbReference type="CDD" id="cd06587">
    <property type="entry name" value="VOC"/>
    <property type="match status" value="1"/>
</dbReference>
<evidence type="ECO:0000313" key="3">
    <source>
        <dbReference type="Proteomes" id="UP000005707"/>
    </source>
</evidence>
<dbReference type="eggNOG" id="COG0346">
    <property type="taxonomic scope" value="Bacteria"/>
</dbReference>
<reference evidence="2 3" key="2">
    <citation type="journal article" date="2013" name="PLoS ONE">
        <title>INDIGO - INtegrated Data Warehouse of MIcrobial GenOmes with Examples from the Red Sea Extremophiles.</title>
        <authorList>
            <person name="Alam I."/>
            <person name="Antunes A."/>
            <person name="Kamau A.A."/>
            <person name="Ba Alawi W."/>
            <person name="Kalkatawi M."/>
            <person name="Stingl U."/>
            <person name="Bajic V.B."/>
        </authorList>
    </citation>
    <scope>NUCLEOTIDE SEQUENCE [LARGE SCALE GENOMIC DNA]</scope>
    <source>
        <strain evidence="2 3">SSD-17B</strain>
    </source>
</reference>
<dbReference type="Gene3D" id="3.10.180.10">
    <property type="entry name" value="2,3-Dihydroxybiphenyl 1,2-Dioxygenase, domain 1"/>
    <property type="match status" value="1"/>
</dbReference>
<accession>F7Q0Z0</accession>
<dbReference type="GO" id="GO:0004462">
    <property type="term" value="F:lactoylglutathione lyase activity"/>
    <property type="evidence" value="ECO:0007669"/>
    <property type="project" value="UniProtKB-EC"/>
</dbReference>